<evidence type="ECO:0000256" key="10">
    <source>
        <dbReference type="ARBA" id="ARBA00022840"/>
    </source>
</evidence>
<dbReference type="SUPFAM" id="SSF158472">
    <property type="entry name" value="HAMP domain-like"/>
    <property type="match status" value="1"/>
</dbReference>
<feature type="region of interest" description="Disordered" evidence="14">
    <location>
        <begin position="489"/>
        <end position="535"/>
    </location>
</feature>
<dbReference type="PROSITE" id="PS50109">
    <property type="entry name" value="HIS_KIN"/>
    <property type="match status" value="1"/>
</dbReference>
<evidence type="ECO:0000256" key="2">
    <source>
        <dbReference type="ARBA" id="ARBA00004651"/>
    </source>
</evidence>
<dbReference type="InterPro" id="IPR003660">
    <property type="entry name" value="HAMP_dom"/>
</dbReference>
<evidence type="ECO:0000256" key="14">
    <source>
        <dbReference type="SAM" id="MobiDB-lite"/>
    </source>
</evidence>
<keyword evidence="13 15" id="KW-0472">Membrane</keyword>
<dbReference type="Gene3D" id="6.10.340.10">
    <property type="match status" value="1"/>
</dbReference>
<dbReference type="GO" id="GO:0000155">
    <property type="term" value="F:phosphorelay sensor kinase activity"/>
    <property type="evidence" value="ECO:0007669"/>
    <property type="project" value="InterPro"/>
</dbReference>
<proteinExistence type="predicted"/>
<dbReference type="Gene3D" id="3.30.565.10">
    <property type="entry name" value="Histidine kinase-like ATPase, C-terminal domain"/>
    <property type="match status" value="1"/>
</dbReference>
<dbReference type="KEGG" id="caml:H6X83_13740"/>
<evidence type="ECO:0000256" key="12">
    <source>
        <dbReference type="ARBA" id="ARBA00023012"/>
    </source>
</evidence>
<dbReference type="Gene3D" id="1.10.287.130">
    <property type="match status" value="1"/>
</dbReference>
<evidence type="ECO:0000256" key="4">
    <source>
        <dbReference type="ARBA" id="ARBA00022475"/>
    </source>
</evidence>
<feature type="domain" description="HAMP" evidence="17">
    <location>
        <begin position="211"/>
        <end position="263"/>
    </location>
</feature>
<dbReference type="CDD" id="cd06225">
    <property type="entry name" value="HAMP"/>
    <property type="match status" value="1"/>
</dbReference>
<sequence length="535" mass="59558">MSGILKKARKKTLFRKYLTMTLITILVSFCILGLVMLLSFNSNWKHEKRDGLEKNALSVSDIVSRSMSLSMSGELSMDTEGMGKFLPALSRNNSSDIFIVNTEGKIILDAQGIDGTLHTDKMIPKNIMEKALSGVYDDQTLLGGVYDAPCYVVGVPVTAQISNKTQVVGAVFTSVAARSLVEYRKDIFRMFLFASLAAFAISFCMVWVFSYNMVRPLRIMAGAARNFGDGNFSTRVPVTSRDEIGELALAFNNMADSLASSEYTRRNFIANVSHELKTPMTTIAGFIDGILDGTIPEEKQAHYLHIVAEEVKRLSRLVKTMLDLSRIDNGELKLRPARFDITETVLTTMLSFEKPIESKRIEVRGLEDTHPVFVDGDPDMIHQVVYNLVENAVKFTNETGYIQVMIGDQPARTTVTIRNSGEGIAPEEITQIFDRFYKTDKSRSKDKTGMGLGLYIVKTIIQQHGGEITANSVVGRYCEFSFWLPREIPQSPESQMPTTTVCAEVVEPPKAKRQEAPQRDAAEKTADKQDRKSGS</sequence>
<evidence type="ECO:0000313" key="18">
    <source>
        <dbReference type="EMBL" id="QNO17952.1"/>
    </source>
</evidence>
<evidence type="ECO:0000256" key="9">
    <source>
        <dbReference type="ARBA" id="ARBA00022777"/>
    </source>
</evidence>
<dbReference type="Proteomes" id="UP000516046">
    <property type="component" value="Chromosome"/>
</dbReference>
<keyword evidence="10" id="KW-0067">ATP-binding</keyword>
<evidence type="ECO:0000256" key="13">
    <source>
        <dbReference type="ARBA" id="ARBA00023136"/>
    </source>
</evidence>
<dbReference type="SUPFAM" id="SSF55874">
    <property type="entry name" value="ATPase domain of HSP90 chaperone/DNA topoisomerase II/histidine kinase"/>
    <property type="match status" value="1"/>
</dbReference>
<dbReference type="CDD" id="cd00075">
    <property type="entry name" value="HATPase"/>
    <property type="match status" value="1"/>
</dbReference>
<dbReference type="FunFam" id="1.10.287.130:FF:000001">
    <property type="entry name" value="Two-component sensor histidine kinase"/>
    <property type="match status" value="1"/>
</dbReference>
<organism evidence="18 19">
    <name type="scientific">Caproicibacterium amylolyticum</name>
    <dbReference type="NCBI Taxonomy" id="2766537"/>
    <lineage>
        <taxon>Bacteria</taxon>
        <taxon>Bacillati</taxon>
        <taxon>Bacillota</taxon>
        <taxon>Clostridia</taxon>
        <taxon>Eubacteriales</taxon>
        <taxon>Oscillospiraceae</taxon>
        <taxon>Caproicibacterium</taxon>
    </lineage>
</organism>
<keyword evidence="5" id="KW-0597">Phosphoprotein</keyword>
<dbReference type="InterPro" id="IPR050398">
    <property type="entry name" value="HssS/ArlS-like"/>
</dbReference>
<dbReference type="EC" id="2.7.13.3" evidence="3"/>
<feature type="transmembrane region" description="Helical" evidence="15">
    <location>
        <begin position="187"/>
        <end position="209"/>
    </location>
</feature>
<feature type="domain" description="Histidine kinase" evidence="16">
    <location>
        <begin position="271"/>
        <end position="488"/>
    </location>
</feature>
<dbReference type="FunFam" id="3.30.565.10:FF:000006">
    <property type="entry name" value="Sensor histidine kinase WalK"/>
    <property type="match status" value="1"/>
</dbReference>
<keyword evidence="9 18" id="KW-0418">Kinase</keyword>
<dbReference type="Pfam" id="PF02518">
    <property type="entry name" value="HATPase_c"/>
    <property type="match status" value="1"/>
</dbReference>
<dbReference type="SMART" id="SM00387">
    <property type="entry name" value="HATPase_c"/>
    <property type="match status" value="1"/>
</dbReference>
<dbReference type="InterPro" id="IPR036890">
    <property type="entry name" value="HATPase_C_sf"/>
</dbReference>
<dbReference type="SMART" id="SM00388">
    <property type="entry name" value="HisKA"/>
    <property type="match status" value="1"/>
</dbReference>
<dbReference type="Pfam" id="PF00672">
    <property type="entry name" value="HAMP"/>
    <property type="match status" value="1"/>
</dbReference>
<dbReference type="InterPro" id="IPR004358">
    <property type="entry name" value="Sig_transdc_His_kin-like_C"/>
</dbReference>
<evidence type="ECO:0000256" key="15">
    <source>
        <dbReference type="SAM" id="Phobius"/>
    </source>
</evidence>
<dbReference type="Pfam" id="PF00512">
    <property type="entry name" value="HisKA"/>
    <property type="match status" value="1"/>
</dbReference>
<keyword evidence="6" id="KW-0808">Transferase</keyword>
<keyword evidence="7 15" id="KW-0812">Transmembrane</keyword>
<evidence type="ECO:0000256" key="1">
    <source>
        <dbReference type="ARBA" id="ARBA00000085"/>
    </source>
</evidence>
<keyword evidence="4" id="KW-1003">Cell membrane</keyword>
<dbReference type="CDD" id="cd00082">
    <property type="entry name" value="HisKA"/>
    <property type="match status" value="1"/>
</dbReference>
<dbReference type="InterPro" id="IPR003594">
    <property type="entry name" value="HATPase_dom"/>
</dbReference>
<accession>A0A7G9WGZ0</accession>
<evidence type="ECO:0000259" key="16">
    <source>
        <dbReference type="PROSITE" id="PS50109"/>
    </source>
</evidence>
<evidence type="ECO:0000256" key="6">
    <source>
        <dbReference type="ARBA" id="ARBA00022679"/>
    </source>
</evidence>
<keyword evidence="12" id="KW-0902">Two-component regulatory system</keyword>
<gene>
    <name evidence="18" type="ORF">H6X83_13740</name>
</gene>
<evidence type="ECO:0000256" key="3">
    <source>
        <dbReference type="ARBA" id="ARBA00012438"/>
    </source>
</evidence>
<dbReference type="PROSITE" id="PS50885">
    <property type="entry name" value="HAMP"/>
    <property type="match status" value="1"/>
</dbReference>
<comment type="subcellular location">
    <subcellularLocation>
        <location evidence="2">Cell membrane</location>
        <topology evidence="2">Multi-pass membrane protein</topology>
    </subcellularLocation>
</comment>
<dbReference type="PANTHER" id="PTHR45528:SF1">
    <property type="entry name" value="SENSOR HISTIDINE KINASE CPXA"/>
    <property type="match status" value="1"/>
</dbReference>
<evidence type="ECO:0000256" key="8">
    <source>
        <dbReference type="ARBA" id="ARBA00022741"/>
    </source>
</evidence>
<dbReference type="GO" id="GO:0005886">
    <property type="term" value="C:plasma membrane"/>
    <property type="evidence" value="ECO:0007669"/>
    <property type="project" value="UniProtKB-SubCell"/>
</dbReference>
<feature type="compositionally biased region" description="Basic and acidic residues" evidence="14">
    <location>
        <begin position="507"/>
        <end position="535"/>
    </location>
</feature>
<name>A0A7G9WGZ0_9FIRM</name>
<dbReference type="AlphaFoldDB" id="A0A7G9WGZ0"/>
<dbReference type="InterPro" id="IPR005467">
    <property type="entry name" value="His_kinase_dom"/>
</dbReference>
<dbReference type="PANTHER" id="PTHR45528">
    <property type="entry name" value="SENSOR HISTIDINE KINASE CPXA"/>
    <property type="match status" value="1"/>
</dbReference>
<evidence type="ECO:0000256" key="7">
    <source>
        <dbReference type="ARBA" id="ARBA00022692"/>
    </source>
</evidence>
<evidence type="ECO:0000259" key="17">
    <source>
        <dbReference type="PROSITE" id="PS50885"/>
    </source>
</evidence>
<dbReference type="GO" id="GO:0005524">
    <property type="term" value="F:ATP binding"/>
    <property type="evidence" value="ECO:0007669"/>
    <property type="project" value="UniProtKB-KW"/>
</dbReference>
<evidence type="ECO:0000256" key="5">
    <source>
        <dbReference type="ARBA" id="ARBA00022553"/>
    </source>
</evidence>
<evidence type="ECO:0000256" key="11">
    <source>
        <dbReference type="ARBA" id="ARBA00022989"/>
    </source>
</evidence>
<dbReference type="PRINTS" id="PR00344">
    <property type="entry name" value="BCTRLSENSOR"/>
</dbReference>
<dbReference type="SMART" id="SM00304">
    <property type="entry name" value="HAMP"/>
    <property type="match status" value="1"/>
</dbReference>
<feature type="transmembrane region" description="Helical" evidence="15">
    <location>
        <begin position="20"/>
        <end position="40"/>
    </location>
</feature>
<keyword evidence="11 15" id="KW-1133">Transmembrane helix</keyword>
<evidence type="ECO:0000313" key="19">
    <source>
        <dbReference type="Proteomes" id="UP000516046"/>
    </source>
</evidence>
<keyword evidence="19" id="KW-1185">Reference proteome</keyword>
<reference evidence="18 19" key="1">
    <citation type="submission" date="2020-08" db="EMBL/GenBank/DDBJ databases">
        <authorList>
            <person name="Ren C."/>
            <person name="Gu Y."/>
            <person name="Xu Y."/>
        </authorList>
    </citation>
    <scope>NUCLEOTIDE SEQUENCE [LARGE SCALE GENOMIC DNA]</scope>
    <source>
        <strain evidence="18 19">LBM18003</strain>
    </source>
</reference>
<feature type="compositionally biased region" description="Polar residues" evidence="14">
    <location>
        <begin position="491"/>
        <end position="501"/>
    </location>
</feature>
<dbReference type="SUPFAM" id="SSF47384">
    <property type="entry name" value="Homodimeric domain of signal transducing histidine kinase"/>
    <property type="match status" value="1"/>
</dbReference>
<keyword evidence="8" id="KW-0547">Nucleotide-binding</keyword>
<dbReference type="EMBL" id="CP060696">
    <property type="protein sequence ID" value="QNO17952.1"/>
    <property type="molecule type" value="Genomic_DNA"/>
</dbReference>
<dbReference type="InterPro" id="IPR036097">
    <property type="entry name" value="HisK_dim/P_sf"/>
</dbReference>
<protein>
    <recommendedName>
        <fullName evidence="3">histidine kinase</fullName>
        <ecNumber evidence="3">2.7.13.3</ecNumber>
    </recommendedName>
</protein>
<dbReference type="InterPro" id="IPR003661">
    <property type="entry name" value="HisK_dim/P_dom"/>
</dbReference>
<comment type="catalytic activity">
    <reaction evidence="1">
        <text>ATP + protein L-histidine = ADP + protein N-phospho-L-histidine.</text>
        <dbReference type="EC" id="2.7.13.3"/>
    </reaction>
</comment>